<gene>
    <name evidence="2" type="ORF">METZ01_LOCUS151588</name>
</gene>
<protein>
    <submittedName>
        <fullName evidence="2">Uncharacterized protein</fullName>
    </submittedName>
</protein>
<feature type="transmembrane region" description="Helical" evidence="1">
    <location>
        <begin position="120"/>
        <end position="141"/>
    </location>
</feature>
<keyword evidence="1" id="KW-0812">Transmembrane</keyword>
<evidence type="ECO:0000256" key="1">
    <source>
        <dbReference type="SAM" id="Phobius"/>
    </source>
</evidence>
<keyword evidence="1" id="KW-1133">Transmembrane helix</keyword>
<feature type="transmembrane region" description="Helical" evidence="1">
    <location>
        <begin position="153"/>
        <end position="174"/>
    </location>
</feature>
<feature type="transmembrane region" description="Helical" evidence="1">
    <location>
        <begin position="94"/>
        <end position="113"/>
    </location>
</feature>
<keyword evidence="1" id="KW-0472">Membrane</keyword>
<name>A0A382ABH2_9ZZZZ</name>
<dbReference type="EMBL" id="UINC01024660">
    <property type="protein sequence ID" value="SVA98734.1"/>
    <property type="molecule type" value="Genomic_DNA"/>
</dbReference>
<proteinExistence type="predicted"/>
<feature type="transmembrane region" description="Helical" evidence="1">
    <location>
        <begin position="66"/>
        <end position="88"/>
    </location>
</feature>
<reference evidence="2" key="1">
    <citation type="submission" date="2018-05" db="EMBL/GenBank/DDBJ databases">
        <authorList>
            <person name="Lanie J.A."/>
            <person name="Ng W.-L."/>
            <person name="Kazmierczak K.M."/>
            <person name="Andrzejewski T.M."/>
            <person name="Davidsen T.M."/>
            <person name="Wayne K.J."/>
            <person name="Tettelin H."/>
            <person name="Glass J.I."/>
            <person name="Rusch D."/>
            <person name="Podicherti R."/>
            <person name="Tsui H.-C.T."/>
            <person name="Winkler M.E."/>
        </authorList>
    </citation>
    <scope>NUCLEOTIDE SEQUENCE</scope>
</reference>
<sequence>MKTTAVLILDHIDDPEGLEALYRQDPEAFRESLDEAFHAARDSTALRVWRARLEYREVLPGAKYGLGLWYTLGICFVVGALVRLPAIWLGEEWYYPRFAPLWIILGITGYFLIRRPDRTLLISGVSLTLAAIVYVSLLPSYSAGNQVYYSDSIVMALIHLPLALWGYLGLVFLGEAWRDEQSRVRFVRYSGELVILTSLVGLGG</sequence>
<organism evidence="2">
    <name type="scientific">marine metagenome</name>
    <dbReference type="NCBI Taxonomy" id="408172"/>
    <lineage>
        <taxon>unclassified sequences</taxon>
        <taxon>metagenomes</taxon>
        <taxon>ecological metagenomes</taxon>
    </lineage>
</organism>
<evidence type="ECO:0000313" key="2">
    <source>
        <dbReference type="EMBL" id="SVA98734.1"/>
    </source>
</evidence>
<feature type="non-terminal residue" evidence="2">
    <location>
        <position position="204"/>
    </location>
</feature>
<dbReference type="AlphaFoldDB" id="A0A382ABH2"/>
<accession>A0A382ABH2</accession>